<evidence type="ECO:0000256" key="3">
    <source>
        <dbReference type="ARBA" id="ARBA00022490"/>
    </source>
</evidence>
<feature type="domain" description="SHC SH2" evidence="12">
    <location>
        <begin position="82"/>
        <end position="311"/>
    </location>
</feature>
<dbReference type="InterPro" id="IPR057508">
    <property type="entry name" value="SHCBP-like_N"/>
</dbReference>
<dbReference type="Gene3D" id="2.160.20.10">
    <property type="entry name" value="Single-stranded right-handed beta-helix, Pectin lyase-like"/>
    <property type="match status" value="1"/>
</dbReference>
<dbReference type="InterPro" id="IPR039448">
    <property type="entry name" value="Beta_helix"/>
</dbReference>
<comment type="subcellular location">
    <subcellularLocation>
        <location evidence="1">Cytoplasm</location>
        <location evidence="1">Cytoskeleton</location>
        <location evidence="1">Spindle</location>
    </subcellularLocation>
    <subcellularLocation>
        <location evidence="2">Midbody</location>
    </subcellularLocation>
</comment>
<dbReference type="FunFam" id="2.160.20.10:FF:000020">
    <property type="entry name" value="SHC SH2 domain-binding protein 1"/>
    <property type="match status" value="1"/>
</dbReference>
<evidence type="ECO:0000256" key="6">
    <source>
        <dbReference type="ARBA" id="ARBA00022990"/>
    </source>
</evidence>
<dbReference type="Ensembl" id="ENSCHIT00000034702.1">
    <property type="protein sequence ID" value="ENSCHIP00000026836.1"/>
    <property type="gene ID" value="ENSCHIG00000022997.1"/>
</dbReference>
<evidence type="ECO:0000256" key="8">
    <source>
        <dbReference type="ARBA" id="ARBA00060052"/>
    </source>
</evidence>
<evidence type="ECO:0000259" key="11">
    <source>
        <dbReference type="Pfam" id="PF13229"/>
    </source>
</evidence>
<gene>
    <name evidence="13" type="primary">SHCBP1</name>
</gene>
<dbReference type="InterPro" id="IPR011050">
    <property type="entry name" value="Pectin_lyase_fold/virulence"/>
</dbReference>
<dbReference type="Pfam" id="PF23762">
    <property type="entry name" value="SHCBP_N"/>
    <property type="match status" value="1"/>
</dbReference>
<evidence type="ECO:0000256" key="2">
    <source>
        <dbReference type="ARBA" id="ARBA00004214"/>
    </source>
</evidence>
<dbReference type="STRING" id="9925.ENSCHIP00000026836"/>
<accession>A0A452FRK7</accession>
<evidence type="ECO:0000256" key="5">
    <source>
        <dbReference type="ARBA" id="ARBA00022737"/>
    </source>
</evidence>
<evidence type="ECO:0000259" key="12">
    <source>
        <dbReference type="Pfam" id="PF23762"/>
    </source>
</evidence>
<reference evidence="13" key="3">
    <citation type="submission" date="2025-09" db="UniProtKB">
        <authorList>
            <consortium name="Ensembl"/>
        </authorList>
    </citation>
    <scope>IDENTIFICATION</scope>
</reference>
<evidence type="ECO:0000256" key="1">
    <source>
        <dbReference type="ARBA" id="ARBA00004186"/>
    </source>
</evidence>
<dbReference type="PANTHER" id="PTHR14695">
    <property type="entry name" value="SHC SH2-DOMAIN BINDING PROTEIN 1-RELATED"/>
    <property type="match status" value="1"/>
</dbReference>
<dbReference type="InterPro" id="IPR045140">
    <property type="entry name" value="SHCBP1-like"/>
</dbReference>
<keyword evidence="4" id="KW-0597">Phosphoprotein</keyword>
<comment type="function">
    <text evidence="8">May play a role in signaling pathways governing cellular proliferation, cell growth and differentiation. May be a component of a novel signaling pathway downstream of Shc. Acts as a positive regulator of FGF signaling in neural progenitor cells.</text>
</comment>
<dbReference type="OMA" id="FLCESQD"/>
<keyword evidence="6" id="KW-0007">Acetylation</keyword>
<evidence type="ECO:0000313" key="14">
    <source>
        <dbReference type="Proteomes" id="UP000291000"/>
    </source>
</evidence>
<dbReference type="PANTHER" id="PTHR14695:SF8">
    <property type="entry name" value="SHC SH2 DOMAIN-BINDING PROTEIN 1"/>
    <property type="match status" value="1"/>
</dbReference>
<keyword evidence="7" id="KW-0206">Cytoskeleton</keyword>
<sequence>MADGLLAGGGLGSEAMAPEPELPGWAAEEELERLEKGLFENEDSCSDCSDHAKPGSSLQSFVPEGKTHFPEMFQTSQLLFYERFRTYKDLLTSLLYTASEVKEFTAEFLEKVLEPSGWRAVWHTNVFEVLVEVTDVDFTALKAVVRLADPYLCESQVSAFTLECMKELLDLKEYRLPLQELWVVFDDSGLFDQTALAIEHVRFFYQNIWRSWDEEEEDEYDYFVRCVEPRLRLHYDILEDRVPSGLIVDYQNLLTQCEESYRKFLNLRSSLSNCNSDSEQENISMVEGLKLYSEIEQLKQKLKLIENPLLRYVFGYQKNSNIQAKGIRPNGQKVTHVVSSTMTTGLLQSLLRDRLCPEPCKEETEIQFHSDPLSAINACYEGDTLLSVLAIMWYTVPSPLLTPLRYGLPDDIVIEKRGKGDTFVDCTGADIKISSIKFVQHDAVEGILIIHRGKTTLENCVLQCETTGVTVRTSAEFLMKNSDLYGAKGAGVEIYPGSKCTLSDNGIHHCKEGILIKDFLDEHYDIPKISMVNNVIHNNEGYGVVLVKPTIFSDLQEDTQDETEENKALKVQTSGEGDEAGRVDLEELIQCATGKMELYARAELSEQVEGNCEIVNELVAASTQKGQMKKKRLSELGITQADDNLMSQEMFVSIVGNQFKWNGKGSFGTFLF</sequence>
<dbReference type="InterPro" id="IPR012334">
    <property type="entry name" value="Pectin_lyas_fold"/>
</dbReference>
<dbReference type="InterPro" id="IPR006626">
    <property type="entry name" value="PbH1"/>
</dbReference>
<dbReference type="GO" id="GO:0005819">
    <property type="term" value="C:spindle"/>
    <property type="evidence" value="ECO:0007669"/>
    <property type="project" value="UniProtKB-SubCell"/>
</dbReference>
<dbReference type="GeneTree" id="ENSGT00940000161310"/>
<evidence type="ECO:0000313" key="13">
    <source>
        <dbReference type="Ensembl" id="ENSCHIP00000026836.1"/>
    </source>
</evidence>
<name>A0A452FRK7_CAPHI</name>
<evidence type="ECO:0000256" key="9">
    <source>
        <dbReference type="ARBA" id="ARBA00063050"/>
    </source>
</evidence>
<evidence type="ECO:0000256" key="4">
    <source>
        <dbReference type="ARBA" id="ARBA00022553"/>
    </source>
</evidence>
<reference evidence="13" key="2">
    <citation type="submission" date="2025-08" db="UniProtKB">
        <authorList>
            <consortium name="Ensembl"/>
        </authorList>
    </citation>
    <scope>IDENTIFICATION</scope>
</reference>
<keyword evidence="5" id="KW-0677">Repeat</keyword>
<evidence type="ECO:0000256" key="7">
    <source>
        <dbReference type="ARBA" id="ARBA00023212"/>
    </source>
</evidence>
<organism evidence="13 14">
    <name type="scientific">Capra hircus</name>
    <name type="common">Goat</name>
    <dbReference type="NCBI Taxonomy" id="9925"/>
    <lineage>
        <taxon>Eukaryota</taxon>
        <taxon>Metazoa</taxon>
        <taxon>Chordata</taxon>
        <taxon>Craniata</taxon>
        <taxon>Vertebrata</taxon>
        <taxon>Euteleostomi</taxon>
        <taxon>Mammalia</taxon>
        <taxon>Eutheria</taxon>
        <taxon>Laurasiatheria</taxon>
        <taxon>Artiodactyla</taxon>
        <taxon>Ruminantia</taxon>
        <taxon>Pecora</taxon>
        <taxon>Bovidae</taxon>
        <taxon>Caprinae</taxon>
        <taxon>Capra</taxon>
    </lineage>
</organism>
<dbReference type="Bgee" id="ENSCHIG00000022997">
    <property type="expression patterns" value="Expressed in thymus and 13 other cell types or tissues"/>
</dbReference>
<keyword evidence="3" id="KW-0963">Cytoplasm</keyword>
<evidence type="ECO:0000256" key="10">
    <source>
        <dbReference type="ARBA" id="ARBA00073380"/>
    </source>
</evidence>
<dbReference type="GO" id="GO:0008543">
    <property type="term" value="P:fibroblast growth factor receptor signaling pathway"/>
    <property type="evidence" value="ECO:0007669"/>
    <property type="project" value="TreeGrafter"/>
</dbReference>
<reference evidence="13 14" key="1">
    <citation type="submission" date="2016-04" db="EMBL/GenBank/DDBJ databases">
        <title>Polished mammalian reference genomes with single-molecule sequencing and chromosome conformation capture applied to the Capra hircus genome.</title>
        <authorList>
            <person name="Bickhart D.M."/>
            <person name="Koren S."/>
            <person name="Rosen B."/>
            <person name="Hastie A."/>
            <person name="Liachko I."/>
            <person name="Sullivan S.T."/>
            <person name="Burton J."/>
            <person name="Sayre B.L."/>
            <person name="Huson H.J."/>
            <person name="Lee J."/>
            <person name="Lam E."/>
            <person name="Kelley C.M."/>
            <person name="Hutchison J.L."/>
            <person name="Zhou Y."/>
            <person name="Sun J."/>
            <person name="Crisa A."/>
            <person name="Schwartz J.C."/>
            <person name="Hammond J.A."/>
            <person name="Schroeder S.G."/>
            <person name="Liu G.E."/>
            <person name="Dunham M."/>
            <person name="Shendure J."/>
            <person name="Sonstegard T.S."/>
            <person name="Phillippy A.M."/>
            <person name="Van Tassell C.P."/>
            <person name="Smith T.P."/>
        </authorList>
    </citation>
    <scope>NUCLEOTIDE SEQUENCE [LARGE SCALE GENOMIC DNA]</scope>
</reference>
<dbReference type="AlphaFoldDB" id="A0A452FRK7"/>
<dbReference type="Pfam" id="PF13229">
    <property type="entry name" value="Beta_helix"/>
    <property type="match status" value="1"/>
</dbReference>
<feature type="domain" description="Right handed beta helix" evidence="11">
    <location>
        <begin position="432"/>
        <end position="546"/>
    </location>
</feature>
<comment type="subunit">
    <text evidence="9">Interacts directly with isoform p52shc of SHC1 via its SH2 domain. Interacts with TRIM71; leading to enhanced SHCBP1 protein stability. Interacts with both members of the centralspindlin complex, KIF23 and RACGAP1.</text>
</comment>
<dbReference type="SUPFAM" id="SSF51126">
    <property type="entry name" value="Pectin lyase-like"/>
    <property type="match status" value="1"/>
</dbReference>
<dbReference type="Proteomes" id="UP000291000">
    <property type="component" value="Chromosome 18"/>
</dbReference>
<dbReference type="SMART" id="SM00710">
    <property type="entry name" value="PbH1"/>
    <property type="match status" value="4"/>
</dbReference>
<dbReference type="EMBL" id="LWLT01000020">
    <property type="status" value="NOT_ANNOTATED_CDS"/>
    <property type="molecule type" value="Genomic_DNA"/>
</dbReference>
<proteinExistence type="predicted"/>
<keyword evidence="14" id="KW-1185">Reference proteome</keyword>
<dbReference type="GO" id="GO:0030496">
    <property type="term" value="C:midbody"/>
    <property type="evidence" value="ECO:0007669"/>
    <property type="project" value="UniProtKB-SubCell"/>
</dbReference>
<protein>
    <recommendedName>
        <fullName evidence="10">SHC SH2 domain-binding protein 1</fullName>
    </recommendedName>
</protein>